<evidence type="ECO:0000313" key="1">
    <source>
        <dbReference type="EMBL" id="KAH8012363.1"/>
    </source>
</evidence>
<reference evidence="1" key="1">
    <citation type="submission" date="2021-08" db="EMBL/GenBank/DDBJ databases">
        <title>The first chromosome-level gecko genome reveals the dynamic sex chromosomes of Neotropical dwarf geckos (Sphaerodactylidae: Sphaerodactylus).</title>
        <authorList>
            <person name="Pinto B.J."/>
            <person name="Keating S.E."/>
            <person name="Gamble T."/>
        </authorList>
    </citation>
    <scope>NUCLEOTIDE SEQUENCE</scope>
    <source>
        <strain evidence="1">TG3544</strain>
    </source>
</reference>
<dbReference type="Proteomes" id="UP000827872">
    <property type="component" value="Linkage Group LG13"/>
</dbReference>
<comment type="caution">
    <text evidence="1">The sequence shown here is derived from an EMBL/GenBank/DDBJ whole genome shotgun (WGS) entry which is preliminary data.</text>
</comment>
<accession>A0ACB8FZB0</accession>
<protein>
    <submittedName>
        <fullName evidence="1">Uncharacterized protein</fullName>
    </submittedName>
</protein>
<name>A0ACB8FZB0_9SAUR</name>
<sequence length="112" mass="13100">MSFRGPIAWEAFREEASQFQLRAGRKPEPASTPSRKQLDESSSARAAWWKIREIEETLKWEVDQKEREVQALKAAAGPVHSRQRQPQRAGRHTVCFAGYQRQSWRWLEAINH</sequence>
<organism evidence="1 2">
    <name type="scientific">Sphaerodactylus townsendi</name>
    <dbReference type="NCBI Taxonomy" id="933632"/>
    <lineage>
        <taxon>Eukaryota</taxon>
        <taxon>Metazoa</taxon>
        <taxon>Chordata</taxon>
        <taxon>Craniata</taxon>
        <taxon>Vertebrata</taxon>
        <taxon>Euteleostomi</taxon>
        <taxon>Lepidosauria</taxon>
        <taxon>Squamata</taxon>
        <taxon>Bifurcata</taxon>
        <taxon>Gekkota</taxon>
        <taxon>Sphaerodactylidae</taxon>
        <taxon>Sphaerodactylus</taxon>
    </lineage>
</organism>
<proteinExistence type="predicted"/>
<dbReference type="EMBL" id="CM037626">
    <property type="protein sequence ID" value="KAH8012363.1"/>
    <property type="molecule type" value="Genomic_DNA"/>
</dbReference>
<evidence type="ECO:0000313" key="2">
    <source>
        <dbReference type="Proteomes" id="UP000827872"/>
    </source>
</evidence>
<gene>
    <name evidence="1" type="ORF">K3G42_016724</name>
</gene>
<keyword evidence="2" id="KW-1185">Reference proteome</keyword>